<feature type="domain" description="Fe/B12 periplasmic-binding" evidence="6">
    <location>
        <begin position="71"/>
        <end position="343"/>
    </location>
</feature>
<evidence type="ECO:0000256" key="5">
    <source>
        <dbReference type="SAM" id="SignalP"/>
    </source>
</evidence>
<proteinExistence type="inferred from homology"/>
<gene>
    <name evidence="7" type="ORF">DFJ75_0769</name>
</gene>
<sequence>MRIKTTRLSRGFTRTAVATVAVAALVGTAACSAPDEDSDSSGASVSAEAGALPVTITHNLGETTIETEPKRIATLGPGDSDILLALGIRPTTIVPFGDPTGKTAIAPWNEKYIAENTPEVLGLAAQDLNGEIPKALATNPDMIVAVNNAVTQEQYDNLKKVAPTLVREAQYQDWLIPWAASTAEIGKAVGMPEKTQELIDQTNQKFEDAKAKYPNMVGKKSAVIIAGTDGSISIYGPGDGRGQMLTNLGQVFPKELEQLVTSGFYGTISNENLNLLNNLDQVVAIDWEGSNERMKTNPVFNNLDIVKRGGVIYLDQQTGTAMSVPTVLTIPWAVDQIAPQLGK</sequence>
<feature type="chain" id="PRO_5039047261" evidence="5">
    <location>
        <begin position="24"/>
        <end position="343"/>
    </location>
</feature>
<evidence type="ECO:0000256" key="3">
    <source>
        <dbReference type="ARBA" id="ARBA00022448"/>
    </source>
</evidence>
<dbReference type="PROSITE" id="PS51257">
    <property type="entry name" value="PROKAR_LIPOPROTEIN"/>
    <property type="match status" value="1"/>
</dbReference>
<organism evidence="7 8">
    <name type="scientific">Williamsia marianensis</name>
    <dbReference type="NCBI Taxonomy" id="85044"/>
    <lineage>
        <taxon>Bacteria</taxon>
        <taxon>Bacillati</taxon>
        <taxon>Actinomycetota</taxon>
        <taxon>Actinomycetes</taxon>
        <taxon>Mycobacteriales</taxon>
        <taxon>Nocardiaceae</taxon>
        <taxon>Williamsia</taxon>
    </lineage>
</organism>
<evidence type="ECO:0000256" key="1">
    <source>
        <dbReference type="ARBA" id="ARBA00004196"/>
    </source>
</evidence>
<comment type="caution">
    <text evidence="7">The sequence shown here is derived from an EMBL/GenBank/DDBJ whole genome shotgun (WGS) entry which is preliminary data.</text>
</comment>
<evidence type="ECO:0000259" key="6">
    <source>
        <dbReference type="PROSITE" id="PS50983"/>
    </source>
</evidence>
<name>A0A495JYB9_WILMA</name>
<comment type="similarity">
    <text evidence="2">Belongs to the bacterial solute-binding protein 8 family.</text>
</comment>
<dbReference type="PANTHER" id="PTHR30532">
    <property type="entry name" value="IRON III DICITRATE-BINDING PERIPLASMIC PROTEIN"/>
    <property type="match status" value="1"/>
</dbReference>
<evidence type="ECO:0000313" key="8">
    <source>
        <dbReference type="Proteomes" id="UP000274762"/>
    </source>
</evidence>
<comment type="subcellular location">
    <subcellularLocation>
        <location evidence="1">Cell envelope</location>
    </subcellularLocation>
</comment>
<evidence type="ECO:0000256" key="2">
    <source>
        <dbReference type="ARBA" id="ARBA00008814"/>
    </source>
</evidence>
<dbReference type="InterPro" id="IPR002491">
    <property type="entry name" value="ABC_transptr_periplasmic_BD"/>
</dbReference>
<keyword evidence="4 5" id="KW-0732">Signal</keyword>
<dbReference type="Pfam" id="PF01497">
    <property type="entry name" value="Peripla_BP_2"/>
    <property type="match status" value="1"/>
</dbReference>
<dbReference type="EMBL" id="RBKV01000001">
    <property type="protein sequence ID" value="RKR93980.1"/>
    <property type="molecule type" value="Genomic_DNA"/>
</dbReference>
<dbReference type="PANTHER" id="PTHR30532:SF24">
    <property type="entry name" value="FERRIC ENTEROBACTIN-BINDING PERIPLASMIC PROTEIN FEPB"/>
    <property type="match status" value="1"/>
</dbReference>
<feature type="signal peptide" evidence="5">
    <location>
        <begin position="1"/>
        <end position="23"/>
    </location>
</feature>
<dbReference type="Proteomes" id="UP000274762">
    <property type="component" value="Unassembled WGS sequence"/>
</dbReference>
<keyword evidence="3" id="KW-0813">Transport</keyword>
<dbReference type="SUPFAM" id="SSF53807">
    <property type="entry name" value="Helical backbone' metal receptor"/>
    <property type="match status" value="1"/>
</dbReference>
<dbReference type="RefSeq" id="WP_245968913.1">
    <property type="nucleotide sequence ID" value="NZ_CBCRXS010000001.1"/>
</dbReference>
<dbReference type="Gene3D" id="3.40.50.1980">
    <property type="entry name" value="Nitrogenase molybdenum iron protein domain"/>
    <property type="match status" value="2"/>
</dbReference>
<dbReference type="AlphaFoldDB" id="A0A495JYB9"/>
<dbReference type="PROSITE" id="PS50983">
    <property type="entry name" value="FE_B12_PBP"/>
    <property type="match status" value="1"/>
</dbReference>
<evidence type="ECO:0000313" key="7">
    <source>
        <dbReference type="EMBL" id="RKR93980.1"/>
    </source>
</evidence>
<evidence type="ECO:0000256" key="4">
    <source>
        <dbReference type="ARBA" id="ARBA00022729"/>
    </source>
</evidence>
<dbReference type="GO" id="GO:1901678">
    <property type="term" value="P:iron coordination entity transport"/>
    <property type="evidence" value="ECO:0007669"/>
    <property type="project" value="UniProtKB-ARBA"/>
</dbReference>
<dbReference type="GO" id="GO:0030288">
    <property type="term" value="C:outer membrane-bounded periplasmic space"/>
    <property type="evidence" value="ECO:0007669"/>
    <property type="project" value="TreeGrafter"/>
</dbReference>
<dbReference type="InterPro" id="IPR051313">
    <property type="entry name" value="Bact_iron-sidero_bind"/>
</dbReference>
<reference evidence="7 8" key="1">
    <citation type="submission" date="2018-10" db="EMBL/GenBank/DDBJ databases">
        <title>Sequencing the genomes of 1000 actinobacteria strains.</title>
        <authorList>
            <person name="Klenk H.-P."/>
        </authorList>
    </citation>
    <scope>NUCLEOTIDE SEQUENCE [LARGE SCALE GENOMIC DNA]</scope>
    <source>
        <strain evidence="7 8">DSM 44343</strain>
    </source>
</reference>
<accession>A0A495JYB9</accession>
<protein>
    <submittedName>
        <fullName evidence="7">Iron complex transport system substrate-binding protein</fullName>
    </submittedName>
</protein>